<evidence type="ECO:0000313" key="3">
    <source>
        <dbReference type="Proteomes" id="UP001501126"/>
    </source>
</evidence>
<keyword evidence="3" id="KW-1185">Reference proteome</keyword>
<evidence type="ECO:0000256" key="1">
    <source>
        <dbReference type="SAM" id="MobiDB-lite"/>
    </source>
</evidence>
<dbReference type="InterPro" id="IPR032869">
    <property type="entry name" value="WHH_dom_containing"/>
</dbReference>
<dbReference type="Pfam" id="PF14414">
    <property type="entry name" value="WHH"/>
    <property type="match status" value="1"/>
</dbReference>
<accession>A0ABN1MR06</accession>
<dbReference type="RefSeq" id="WP_343787616.1">
    <property type="nucleotide sequence ID" value="NZ_BAAAFH010000011.1"/>
</dbReference>
<name>A0ABN1MR06_9FLAO</name>
<comment type="caution">
    <text evidence="2">The sequence shown here is derived from an EMBL/GenBank/DDBJ whole genome shotgun (WGS) entry which is preliminary data.</text>
</comment>
<feature type="region of interest" description="Disordered" evidence="1">
    <location>
        <begin position="1"/>
        <end position="32"/>
    </location>
</feature>
<proteinExistence type="predicted"/>
<dbReference type="EMBL" id="BAAAFH010000011">
    <property type="protein sequence ID" value="GAA0875777.1"/>
    <property type="molecule type" value="Genomic_DNA"/>
</dbReference>
<evidence type="ECO:0000313" key="2">
    <source>
        <dbReference type="EMBL" id="GAA0875777.1"/>
    </source>
</evidence>
<dbReference type="Proteomes" id="UP001501126">
    <property type="component" value="Unassembled WGS sequence"/>
</dbReference>
<sequence length="247" mass="27284">MNTYADKTNKKENPSFSAAGPQKQNDSKSIFQLVDNRPEAVAQRKLQEMANSSSQVKQMIASHNMSNNQPNKQHVEQQNTGIIQRKKDKAVYDFGDKGDGKTSTKVIDQKEGGRGLFKYQYKDDGNVIDTFNGTNIADSNIANGTIYQGISTPNITVKVASHDLKKQYGNTLALSTNVIANGTRAQHFAHADEAHGIDRTDKYTWHHKQEVGKMELIDMNTHGAMWHYGGIAGWGASLHSGDSSEDD</sequence>
<organism evidence="2 3">
    <name type="scientific">Wandonia haliotis</name>
    <dbReference type="NCBI Taxonomy" id="574963"/>
    <lineage>
        <taxon>Bacteria</taxon>
        <taxon>Pseudomonadati</taxon>
        <taxon>Bacteroidota</taxon>
        <taxon>Flavobacteriia</taxon>
        <taxon>Flavobacteriales</taxon>
        <taxon>Crocinitomicaceae</taxon>
        <taxon>Wandonia</taxon>
    </lineage>
</organism>
<reference evidence="2 3" key="1">
    <citation type="journal article" date="2019" name="Int. J. Syst. Evol. Microbiol.">
        <title>The Global Catalogue of Microorganisms (GCM) 10K type strain sequencing project: providing services to taxonomists for standard genome sequencing and annotation.</title>
        <authorList>
            <consortium name="The Broad Institute Genomics Platform"/>
            <consortium name="The Broad Institute Genome Sequencing Center for Infectious Disease"/>
            <person name="Wu L."/>
            <person name="Ma J."/>
        </authorList>
    </citation>
    <scope>NUCLEOTIDE SEQUENCE [LARGE SCALE GENOMIC DNA]</scope>
    <source>
        <strain evidence="2 3">JCM 16083</strain>
    </source>
</reference>
<protein>
    <submittedName>
        <fullName evidence="2">Uncharacterized protein</fullName>
    </submittedName>
</protein>
<gene>
    <name evidence="2" type="ORF">GCM10009118_21860</name>
</gene>